<organism evidence="2 3">
    <name type="scientific">Sphingobium fuliginis (strain ATCC 27551)</name>
    <dbReference type="NCBI Taxonomy" id="336203"/>
    <lineage>
        <taxon>Bacteria</taxon>
        <taxon>Pseudomonadati</taxon>
        <taxon>Pseudomonadota</taxon>
        <taxon>Alphaproteobacteria</taxon>
        <taxon>Sphingomonadales</taxon>
        <taxon>Sphingomonadaceae</taxon>
        <taxon>Sphingobium</taxon>
    </lineage>
</organism>
<feature type="domain" description="DUF4168" evidence="1">
    <location>
        <begin position="11"/>
        <end position="59"/>
    </location>
</feature>
<reference evidence="2 3" key="1">
    <citation type="journal article" date="2013" name="Biodegradation">
        <title>Occurrence of 4-tert-butylphenol (4-t-BP) biodegradation in an aquatic sample caused by the presence of Spirodela polyrrhiza and isolation of a 4-t-BP-utilizing bacterium.</title>
        <authorList>
            <person name="Ogata Y."/>
            <person name="Toyama T."/>
            <person name="Yu N."/>
            <person name="Wang X."/>
            <person name="Sei K."/>
            <person name="Ike M."/>
        </authorList>
    </citation>
    <scope>NUCLEOTIDE SEQUENCE [LARGE SCALE GENOMIC DNA]</scope>
    <source>
        <strain evidence="2 3">OMI</strain>
    </source>
</reference>
<evidence type="ECO:0000313" key="3">
    <source>
        <dbReference type="Proteomes" id="UP000221538"/>
    </source>
</evidence>
<dbReference type="EMBL" id="BEWI01000032">
    <property type="protein sequence ID" value="GAY24531.1"/>
    <property type="molecule type" value="Genomic_DNA"/>
</dbReference>
<evidence type="ECO:0000259" key="1">
    <source>
        <dbReference type="Pfam" id="PF13767"/>
    </source>
</evidence>
<gene>
    <name evidence="2" type="ORF">SFOMI_5111</name>
</gene>
<dbReference type="Pfam" id="PF13767">
    <property type="entry name" value="DUF4168"/>
    <property type="match status" value="1"/>
</dbReference>
<comment type="caution">
    <text evidence="2">The sequence shown here is derived from an EMBL/GenBank/DDBJ whole genome shotgun (WGS) entry which is preliminary data.</text>
</comment>
<name>A0A292ZNQ9_SPHSA</name>
<protein>
    <recommendedName>
        <fullName evidence="1">DUF4168 domain-containing protein</fullName>
    </recommendedName>
</protein>
<dbReference type="InterPro" id="IPR025433">
    <property type="entry name" value="DUF4168"/>
</dbReference>
<evidence type="ECO:0000313" key="2">
    <source>
        <dbReference type="EMBL" id="GAY24531.1"/>
    </source>
</evidence>
<proteinExistence type="predicted"/>
<dbReference type="AlphaFoldDB" id="A0A292ZNQ9"/>
<sequence length="70" mass="8074">MRQSLFAQAAKLAPEQAAILKNKAQFEMIAIVERHGLDLPGFNAITTEVERQRRLRHEVRQLMMEQLLST</sequence>
<accession>A0A292ZNQ9</accession>
<reference evidence="2 3" key="2">
    <citation type="journal article" date="2013" name="Environ. Sci. Technol.">
        <title>The 4-tert-butylphenol-utilizing bacterium Sphingobium fuliginis OMI can degrade bisphenols via phenolic ring hydroxylation and meta-cleavage pathway.</title>
        <authorList>
            <person name="Ogata Y."/>
            <person name="Goda S."/>
            <person name="Toyama T."/>
            <person name="Sei K."/>
            <person name="Ike M."/>
        </authorList>
    </citation>
    <scope>NUCLEOTIDE SEQUENCE [LARGE SCALE GENOMIC DNA]</scope>
    <source>
        <strain evidence="2 3">OMI</strain>
    </source>
</reference>
<dbReference type="Proteomes" id="UP000221538">
    <property type="component" value="Unassembled WGS sequence"/>
</dbReference>